<feature type="region of interest" description="Disordered" evidence="1">
    <location>
        <begin position="273"/>
        <end position="294"/>
    </location>
</feature>
<feature type="domain" description="DNA primase/polymerase bifunctional N-terminal" evidence="2">
    <location>
        <begin position="14"/>
        <end position="186"/>
    </location>
</feature>
<name>A0A895YKG3_9ACTN</name>
<accession>A0A895YKG3</accession>
<gene>
    <name evidence="3" type="ORF">JQS43_24480</name>
</gene>
<dbReference type="SUPFAM" id="SSF56747">
    <property type="entry name" value="Prim-pol domain"/>
    <property type="match status" value="1"/>
</dbReference>
<sequence length="294" mass="30659">MEGGNAVGDVLATALRHAAVGHQVFPLASSKRPVANCDRCRDADHDRQACPCLLCHGLYAATGDPERIAAMLAAVPRPLLAVRTGQPSGVVVIDIDPGNGGDLAALIRRGLAPPTAHVVTGSGGWHLWYRWPGRLVPCSASRIAPGVDVRGDGGYVVVPPSAHPRTGRRYVWADRPREVVEMPSALAEACLPPSLSVQTRGEPVRPATASAEGISYPDRLLAAHLDAVARAPEGRRRVTLYGAARGAARMVAAGAITSGAAVAALTRAGYDAGQSERDTRRAISGGFEAEGVTW</sequence>
<protein>
    <submittedName>
        <fullName evidence="3">Bifunctional DNA primase/polymerase</fullName>
    </submittedName>
</protein>
<dbReference type="Proteomes" id="UP000662857">
    <property type="component" value="Chromosome"/>
</dbReference>
<dbReference type="AlphaFoldDB" id="A0A895YKG3"/>
<dbReference type="KEGG" id="nhy:JQS43_24480"/>
<proteinExistence type="predicted"/>
<dbReference type="CDD" id="cd04859">
    <property type="entry name" value="Prim_Pol"/>
    <property type="match status" value="1"/>
</dbReference>
<reference evidence="3" key="1">
    <citation type="submission" date="2021-02" db="EMBL/GenBank/DDBJ databases">
        <title>Natrosporangium hydrolyticum gen. nov., sp. nov, a haloalkaliphilic actinobacterium from a soda solonchak soil.</title>
        <authorList>
            <person name="Sorokin D.Y."/>
            <person name="Khijniak T.V."/>
            <person name="Zakharycheva A.P."/>
            <person name="Boueva O.V."/>
            <person name="Ariskina E.V."/>
            <person name="Hahnke R.L."/>
            <person name="Bunk B."/>
            <person name="Sproer C."/>
            <person name="Schumann P."/>
            <person name="Evtushenko L.I."/>
            <person name="Kublanov I.V."/>
        </authorList>
    </citation>
    <scope>NUCLEOTIDE SEQUENCE</scope>
    <source>
        <strain evidence="3">DSM 106523</strain>
    </source>
</reference>
<dbReference type="SMART" id="SM00943">
    <property type="entry name" value="Prim-Pol"/>
    <property type="match status" value="1"/>
</dbReference>
<evidence type="ECO:0000259" key="2">
    <source>
        <dbReference type="SMART" id="SM00943"/>
    </source>
</evidence>
<organism evidence="3 4">
    <name type="scientific">Natronosporangium hydrolyticum</name>
    <dbReference type="NCBI Taxonomy" id="2811111"/>
    <lineage>
        <taxon>Bacteria</taxon>
        <taxon>Bacillati</taxon>
        <taxon>Actinomycetota</taxon>
        <taxon>Actinomycetes</taxon>
        <taxon>Micromonosporales</taxon>
        <taxon>Micromonosporaceae</taxon>
        <taxon>Natronosporangium</taxon>
    </lineage>
</organism>
<evidence type="ECO:0000256" key="1">
    <source>
        <dbReference type="SAM" id="MobiDB-lite"/>
    </source>
</evidence>
<dbReference type="Pfam" id="PF09250">
    <property type="entry name" value="Prim-Pol"/>
    <property type="match status" value="1"/>
</dbReference>
<dbReference type="EMBL" id="CP070499">
    <property type="protein sequence ID" value="QSB14590.1"/>
    <property type="molecule type" value="Genomic_DNA"/>
</dbReference>
<evidence type="ECO:0000313" key="3">
    <source>
        <dbReference type="EMBL" id="QSB14590.1"/>
    </source>
</evidence>
<dbReference type="InterPro" id="IPR015330">
    <property type="entry name" value="DNA_primase/pol_bifunc_N"/>
</dbReference>
<keyword evidence="4" id="KW-1185">Reference proteome</keyword>
<evidence type="ECO:0000313" key="4">
    <source>
        <dbReference type="Proteomes" id="UP000662857"/>
    </source>
</evidence>